<gene>
    <name evidence="2" type="ORF">ADUPG1_012715</name>
</gene>
<feature type="compositionally biased region" description="Polar residues" evidence="1">
    <location>
        <begin position="634"/>
        <end position="643"/>
    </location>
</feature>
<feature type="compositionally biased region" description="Low complexity" evidence="1">
    <location>
        <begin position="343"/>
        <end position="358"/>
    </location>
</feature>
<feature type="compositionally biased region" description="Low complexity" evidence="1">
    <location>
        <begin position="266"/>
        <end position="303"/>
    </location>
</feature>
<reference evidence="2" key="1">
    <citation type="submission" date="2022-03" db="EMBL/GenBank/DDBJ databases">
        <title>Draft genome sequence of Aduncisulcus paluster, a free-living microaerophilic Fornicata.</title>
        <authorList>
            <person name="Yuyama I."/>
            <person name="Kume K."/>
            <person name="Tamura T."/>
            <person name="Inagaki Y."/>
            <person name="Hashimoto T."/>
        </authorList>
    </citation>
    <scope>NUCLEOTIDE SEQUENCE</scope>
    <source>
        <strain evidence="2">NY0171</strain>
    </source>
</reference>
<accession>A0ABQ5K0E3</accession>
<protein>
    <recommendedName>
        <fullName evidence="4">UDENN FNIP1/2-type domain-containing protein</fullName>
    </recommendedName>
</protein>
<feature type="compositionally biased region" description="Low complexity" evidence="1">
    <location>
        <begin position="311"/>
        <end position="324"/>
    </location>
</feature>
<dbReference type="EMBL" id="BQXS01012522">
    <property type="protein sequence ID" value="GKT24392.1"/>
    <property type="molecule type" value="Genomic_DNA"/>
</dbReference>
<feature type="region of interest" description="Disordered" evidence="1">
    <location>
        <begin position="250"/>
        <end position="364"/>
    </location>
</feature>
<evidence type="ECO:0008006" key="4">
    <source>
        <dbReference type="Google" id="ProtNLM"/>
    </source>
</evidence>
<feature type="region of interest" description="Disordered" evidence="1">
    <location>
        <begin position="458"/>
        <end position="489"/>
    </location>
</feature>
<organism evidence="2 3">
    <name type="scientific">Aduncisulcus paluster</name>
    <dbReference type="NCBI Taxonomy" id="2918883"/>
    <lineage>
        <taxon>Eukaryota</taxon>
        <taxon>Metamonada</taxon>
        <taxon>Carpediemonas-like organisms</taxon>
        <taxon>Aduncisulcus</taxon>
    </lineage>
</organism>
<evidence type="ECO:0000313" key="2">
    <source>
        <dbReference type="EMBL" id="GKT24392.1"/>
    </source>
</evidence>
<name>A0ABQ5K0E3_9EUKA</name>
<feature type="compositionally biased region" description="Polar residues" evidence="1">
    <location>
        <begin position="769"/>
        <end position="778"/>
    </location>
</feature>
<comment type="caution">
    <text evidence="2">The sequence shown here is derived from an EMBL/GenBank/DDBJ whole genome shotgun (WGS) entry which is preliminary data.</text>
</comment>
<feature type="compositionally biased region" description="Basic and acidic residues" evidence="1">
    <location>
        <begin position="461"/>
        <end position="471"/>
    </location>
</feature>
<feature type="region of interest" description="Disordered" evidence="1">
    <location>
        <begin position="749"/>
        <end position="778"/>
    </location>
</feature>
<feature type="region of interest" description="Disordered" evidence="1">
    <location>
        <begin position="177"/>
        <end position="221"/>
    </location>
</feature>
<dbReference type="Proteomes" id="UP001057375">
    <property type="component" value="Unassembled WGS sequence"/>
</dbReference>
<feature type="region of interest" description="Disordered" evidence="1">
    <location>
        <begin position="618"/>
        <end position="643"/>
    </location>
</feature>
<keyword evidence="3" id="KW-1185">Reference proteome</keyword>
<evidence type="ECO:0000313" key="3">
    <source>
        <dbReference type="Proteomes" id="UP001057375"/>
    </source>
</evidence>
<evidence type="ECO:0000256" key="1">
    <source>
        <dbReference type="SAM" id="MobiDB-lite"/>
    </source>
</evidence>
<proteinExistence type="predicted"/>
<feature type="compositionally biased region" description="Low complexity" evidence="1">
    <location>
        <begin position="203"/>
        <end position="217"/>
    </location>
</feature>
<sequence length="1152" mass="126751">MQRGFKMNPAVEDASSISSGQFEEIRKQTDIYQDLTSDKKDKAPLKSPFFKHISSIVYSCLQMKDVTITDKSIALIDNISRVLCVRSIIFSVVIERVKKELLKDYKMIKSTHNTSILSSKYFKSRSEIAYTSDQCVKLLSSFSSFVESLSRPVLLSIIKTHSQFLIDQSKYAWDECMKGNPPPSVPSKQSISSPKSEEEIDSFSDQSSHHSGSSTHDCPINASQIFPDALHSHPSSRVPIVDEEDDLDPCYVDESQSHTTPTRTFSLSSSYRSSSPLFPSSHDQSSPSPIFPSNNTNNNNNITLHEQTVGPSSPSSSPRSDVSSIDADQTRIAVQYKADGIGKNKNTTTNPPSVSSPTKEFDVGDDPIPSIVPSMVPLDPSQPMEKSYVSLSSILSALPPYLNRFCVSFSTSNSERCPICYLPGVECSHGRISQFIFHQCGQKPEDYKLSLMKQSFPANSKQRDYEDERLSRSQFSQHMPPIPKARPSDVDTKQTMRVHSSSIFPASASSCSIFRQSSTSCAGIDSIHLGTTEHQSGDLYLRDEEEEEVQCGTIQQSPSLPCFPTPSSVADMDGTSFSLNKSSRNGGNIITVGGGQDLSLLSEDDQQRDSIVQIDMDSSKNRIFREEEEEEGDSSSPKSTTQPLFGAPVVHSIHPIFPQYTVHSHSHATGKEEEGHGEECVAVHSAVNSVPQGIMFGLGQYSTVSCSSTVHVDTPPSSSSHHHDCLSHSSPFLGADACTTPLLTRDTTRSCSASTRISPGLDDEDQLQAPLSTSTSVSTGLDEYSDTIMNNIEDSEVSSREDFPYSCGRGYGGPKSSAFEDAAIAMALSSIPSLETPSNTFSVRSESSLPHLNVMHKSISSTVSMHAQFYHILHEYYPGTLDYKFPNTLCVDDISDWILGTPPSLSSLTSHGHQYQCRHHKSDCHAHLFIDSASEGEKESDQLFEYSWNDSFSISYCGKRRGRLSCSRPSIVGIDHIARKHSAIGVDIGYSGGGGISPNDSFNHHPPPSLSSSSCGSKFKSSAYQPYSHSPFCFIPASFSSNMMNVCVGVSVFVASRLSLLLRQREYTKSQCLSMKRPGEVGLILHYDIIIDCLYYLEKETVKIFPVGSTLLAEQAMICSSQAFPWWSNTYFDPYQYLSALNDVKIRELLTL</sequence>